<dbReference type="PANTHER" id="PTHR19303:SF57">
    <property type="entry name" value="HTH CENPB-TYPE DOMAIN-CONTAINING PROTEIN"/>
    <property type="match status" value="1"/>
</dbReference>
<dbReference type="Pfam" id="PF03221">
    <property type="entry name" value="HTH_Tnp_Tc5"/>
    <property type="match status" value="1"/>
</dbReference>
<organism evidence="5">
    <name type="scientific">Vannella robusta</name>
    <dbReference type="NCBI Taxonomy" id="1487602"/>
    <lineage>
        <taxon>Eukaryota</taxon>
        <taxon>Amoebozoa</taxon>
        <taxon>Discosea</taxon>
        <taxon>Flabellinia</taxon>
        <taxon>Vannellidae</taxon>
        <taxon>Vannella</taxon>
    </lineage>
</organism>
<accession>A0A6U1WWP8</accession>
<dbReference type="EMBL" id="HBKP01020881">
    <property type="protein sequence ID" value="CAE2234304.1"/>
    <property type="molecule type" value="Transcribed_RNA"/>
</dbReference>
<evidence type="ECO:0000313" key="5">
    <source>
        <dbReference type="EMBL" id="CAE2234304.1"/>
    </source>
</evidence>
<dbReference type="GO" id="GO:0003677">
    <property type="term" value="F:DNA binding"/>
    <property type="evidence" value="ECO:0007669"/>
    <property type="project" value="UniProtKB-KW"/>
</dbReference>
<feature type="domain" description="DDE-1" evidence="2">
    <location>
        <begin position="250"/>
        <end position="339"/>
    </location>
</feature>
<dbReference type="InterPro" id="IPR036397">
    <property type="entry name" value="RNaseH_sf"/>
</dbReference>
<keyword evidence="1" id="KW-0238">DNA-binding</keyword>
<dbReference type="Gene3D" id="3.30.420.10">
    <property type="entry name" value="Ribonuclease H-like superfamily/Ribonuclease H"/>
    <property type="match status" value="1"/>
</dbReference>
<name>A0A6U1WWP8_9EUKA</name>
<reference evidence="5" key="1">
    <citation type="submission" date="2021-01" db="EMBL/GenBank/DDBJ databases">
        <authorList>
            <person name="Corre E."/>
            <person name="Pelletier E."/>
            <person name="Niang G."/>
            <person name="Scheremetjew M."/>
            <person name="Finn R."/>
            <person name="Kale V."/>
            <person name="Holt S."/>
            <person name="Cochrane G."/>
            <person name="Meng A."/>
            <person name="Brown T."/>
            <person name="Cohen L."/>
        </authorList>
    </citation>
    <scope>NUCLEOTIDE SEQUENCE</scope>
    <source>
        <strain evidence="5">DIVA3 518/3/11/1/6</strain>
    </source>
</reference>
<protein>
    <recommendedName>
        <fullName evidence="6">HTH CENPB-type domain-containing protein</fullName>
    </recommendedName>
</protein>
<feature type="domain" description="HTH CENPB-type" evidence="3">
    <location>
        <begin position="78"/>
        <end position="130"/>
    </location>
</feature>
<evidence type="ECO:0000259" key="3">
    <source>
        <dbReference type="Pfam" id="PF03221"/>
    </source>
</evidence>
<dbReference type="InterPro" id="IPR006600">
    <property type="entry name" value="HTH_CenpB_DNA-bd_dom"/>
</dbReference>
<evidence type="ECO:0008006" key="6">
    <source>
        <dbReference type="Google" id="ProtNLM"/>
    </source>
</evidence>
<dbReference type="InterPro" id="IPR050863">
    <property type="entry name" value="CenT-Element_Derived"/>
</dbReference>
<dbReference type="Pfam" id="PF03184">
    <property type="entry name" value="DDE_1"/>
    <property type="match status" value="1"/>
</dbReference>
<dbReference type="EMBL" id="HBKP01020880">
    <property type="protein sequence ID" value="CAE2234301.1"/>
    <property type="molecule type" value="Transcribed_RNA"/>
</dbReference>
<dbReference type="PANTHER" id="PTHR19303">
    <property type="entry name" value="TRANSPOSON"/>
    <property type="match status" value="1"/>
</dbReference>
<proteinExistence type="predicted"/>
<evidence type="ECO:0000259" key="2">
    <source>
        <dbReference type="Pfam" id="PF03184"/>
    </source>
</evidence>
<dbReference type="GO" id="GO:0005634">
    <property type="term" value="C:nucleus"/>
    <property type="evidence" value="ECO:0007669"/>
    <property type="project" value="TreeGrafter"/>
</dbReference>
<sequence length="589" mass="67145">MPCSREDIQAALDEAWKRKREDPEIMCISDIAELYSVPNSTLARLLSKNLYKAPKIGRNPLLPFEFQALLSERIASDAEQGLPWSDSRIRATAILIWQTLEAKSNPEKDVPQFSRTWMRKFKKTWKLSTKVAVSVSSQRKTALHRCSIMAFLKDLQNFVREHELEAKHIFTSDETTSIPKKYGGKHLVSAVGKAIFLCGSVLKVPKFSMFCIISAARIYLPATWIVPVSNKKKREESLPVIGPEGFLDECYIEVSASGRMTKKLFHKVLLENFAVDARKEVNDDKWILLIVDNCTSHVDIKTIQALHKKKIALAFLPPNTTEIASPLDVAVYGPLKTYWPPGLKRLIAKPFSPANIQSGFSATGIWNYKDNEPNCDVTFTQYKKEIIDIPEDMKKLNLEERHKKALRIVNQSVDTIIRKEKEAATKENGACGGPRFVQRALAGKVTTMANLRKVQTSQADIKRIRAKAILAAKEAKELEKGKLCLLRQQTKQKMLSERALWRGKLANKTHIAQEYKKKQQRSAKSVKTWKTKVKQLEFVVSLMIDQLVTSPESARMLIEKLRAKNYPITILMRKKKFRLLANQRNDMRD</sequence>
<dbReference type="InterPro" id="IPR004875">
    <property type="entry name" value="DDE_SF_endonuclease_dom"/>
</dbReference>
<evidence type="ECO:0000313" key="4">
    <source>
        <dbReference type="EMBL" id="CAE2234301.1"/>
    </source>
</evidence>
<evidence type="ECO:0000256" key="1">
    <source>
        <dbReference type="ARBA" id="ARBA00023125"/>
    </source>
</evidence>
<gene>
    <name evidence="4" type="ORF">VSP0166_LOCUS14700</name>
    <name evidence="5" type="ORF">VSP0166_LOCUS14701</name>
</gene>
<dbReference type="AlphaFoldDB" id="A0A6U1WWP8"/>